<dbReference type="RefSeq" id="XP_044654859.1">
    <property type="nucleotide sequence ID" value="XM_044798924.1"/>
</dbReference>
<gene>
    <name evidence="2" type="ORF">CKM354_000371300</name>
</gene>
<keyword evidence="1" id="KW-0732">Signal</keyword>
<dbReference type="AlphaFoldDB" id="A0A9P3CFE0"/>
<dbReference type="Proteomes" id="UP000825890">
    <property type="component" value="Unassembled WGS sequence"/>
</dbReference>
<comment type="caution">
    <text evidence="2">The sequence shown here is derived from an EMBL/GenBank/DDBJ whole genome shotgun (WGS) entry which is preliminary data.</text>
</comment>
<evidence type="ECO:0000313" key="2">
    <source>
        <dbReference type="EMBL" id="GIZ40372.1"/>
    </source>
</evidence>
<dbReference type="OrthoDB" id="3627347at2759"/>
<proteinExistence type="predicted"/>
<name>A0A9P3CFE0_9PEZI</name>
<organism evidence="2 3">
    <name type="scientific">Cercospora kikuchii</name>
    <dbReference type="NCBI Taxonomy" id="84275"/>
    <lineage>
        <taxon>Eukaryota</taxon>
        <taxon>Fungi</taxon>
        <taxon>Dikarya</taxon>
        <taxon>Ascomycota</taxon>
        <taxon>Pezizomycotina</taxon>
        <taxon>Dothideomycetes</taxon>
        <taxon>Dothideomycetidae</taxon>
        <taxon>Mycosphaerellales</taxon>
        <taxon>Mycosphaerellaceae</taxon>
        <taxon>Cercospora</taxon>
    </lineage>
</organism>
<feature type="chain" id="PRO_5040358318" evidence="1">
    <location>
        <begin position="22"/>
        <end position="525"/>
    </location>
</feature>
<dbReference type="GeneID" id="68289288"/>
<keyword evidence="3" id="KW-1185">Reference proteome</keyword>
<sequence length="525" mass="60186">MLISITTLVAFLAICAESVHAASRKLSDVFDVNMASFEPSNSNPNQGSWHGSCLRPLNNPQFPGNTKPLFDPAADFNSRDNILNNIWYQIYQMTFQARVALGNTNLKTYPEAQKLIWSFWAIWWTDIWSETNPNGPVQPRGQIGMKLKAIRDRYKKLHELFEPPQSVSPMSRRDMPKLSCDSTYFELQDWNDPALDKNGKEIIDPETDEPYHLKDWEAEHGRNFEDMWYLWYDIGTDKGYLVLSRKDYPPEAPNKPWPWALDKDTGEPSYCAHGTEKGTERMGAVFVPLEAYEASSHSGSSDEDEDNGANAWTQSNHIILCPQSFNIGRADDFLEPEYDDSTLDDMEITALTLYHEIWHHLYPGRWAPDYKAMPAVRDANNKLSLLWPAHKAGYRTDYEHDISGALESMQLAQYERAIPETLNINEFKTWRCPECYAWFGRAYYLTVHPKTGQDWSTGLLRPHGSPFVSPTENAPNDKHAVANISAHSFGTIEAPYEAWDFEKEDELLEDAAIWTDGAFRDGQYR</sequence>
<dbReference type="EMBL" id="BOLY01000002">
    <property type="protein sequence ID" value="GIZ40372.1"/>
    <property type="molecule type" value="Genomic_DNA"/>
</dbReference>
<accession>A0A9P3CFE0</accession>
<protein>
    <submittedName>
        <fullName evidence="2">Uncharacterized protein</fullName>
    </submittedName>
</protein>
<evidence type="ECO:0000313" key="3">
    <source>
        <dbReference type="Proteomes" id="UP000825890"/>
    </source>
</evidence>
<feature type="signal peptide" evidence="1">
    <location>
        <begin position="1"/>
        <end position="21"/>
    </location>
</feature>
<evidence type="ECO:0000256" key="1">
    <source>
        <dbReference type="SAM" id="SignalP"/>
    </source>
</evidence>
<reference evidence="2 3" key="1">
    <citation type="submission" date="2021-01" db="EMBL/GenBank/DDBJ databases">
        <title>Cercospora kikuchii MAFF 305040 whole genome shotgun sequence.</title>
        <authorList>
            <person name="Kashiwa T."/>
            <person name="Suzuki T."/>
        </authorList>
    </citation>
    <scope>NUCLEOTIDE SEQUENCE [LARGE SCALE GENOMIC DNA]</scope>
    <source>
        <strain evidence="2 3">MAFF 305040</strain>
    </source>
</reference>